<evidence type="ECO:0000256" key="3">
    <source>
        <dbReference type="PROSITE-ProRule" id="PRU00339"/>
    </source>
</evidence>
<dbReference type="Pfam" id="PF13174">
    <property type="entry name" value="TPR_6"/>
    <property type="match status" value="1"/>
</dbReference>
<dbReference type="GO" id="GO:0006368">
    <property type="term" value="P:transcription elongation by RNA polymerase II"/>
    <property type="evidence" value="ECO:0007669"/>
    <property type="project" value="TreeGrafter"/>
</dbReference>
<evidence type="ECO:0000256" key="1">
    <source>
        <dbReference type="ARBA" id="ARBA00022737"/>
    </source>
</evidence>
<feature type="compositionally biased region" description="Basic residues" evidence="4">
    <location>
        <begin position="953"/>
        <end position="978"/>
    </location>
</feature>
<dbReference type="PROSITE" id="PS50005">
    <property type="entry name" value="TPR"/>
    <property type="match status" value="4"/>
</dbReference>
<dbReference type="GO" id="GO:0000993">
    <property type="term" value="F:RNA polymerase II complex binding"/>
    <property type="evidence" value="ECO:0007669"/>
    <property type="project" value="TreeGrafter"/>
</dbReference>
<dbReference type="PANTHER" id="PTHR14027">
    <property type="entry name" value="RNA POLYMERASE-ASSOCIATED PROTEIN CTR9"/>
    <property type="match status" value="1"/>
</dbReference>
<dbReference type="Proteomes" id="UP000076078">
    <property type="component" value="Unassembled WGS sequence"/>
</dbReference>
<gene>
    <name evidence="5" type="ORF">DLAC_09085</name>
</gene>
<dbReference type="Pfam" id="PF00515">
    <property type="entry name" value="TPR_1"/>
    <property type="match status" value="1"/>
</dbReference>
<feature type="repeat" description="TPR" evidence="3">
    <location>
        <begin position="546"/>
        <end position="579"/>
    </location>
</feature>
<dbReference type="PROSITE" id="PS50293">
    <property type="entry name" value="TPR_REGION"/>
    <property type="match status" value="3"/>
</dbReference>
<dbReference type="SMART" id="SM00028">
    <property type="entry name" value="TPR"/>
    <property type="match status" value="12"/>
</dbReference>
<feature type="repeat" description="TPR" evidence="3">
    <location>
        <begin position="218"/>
        <end position="251"/>
    </location>
</feature>
<dbReference type="OrthoDB" id="343875at2759"/>
<evidence type="ECO:0000313" key="5">
    <source>
        <dbReference type="EMBL" id="KYQ90462.1"/>
    </source>
</evidence>
<dbReference type="Pfam" id="PF14559">
    <property type="entry name" value="TPR_19"/>
    <property type="match status" value="2"/>
</dbReference>
<keyword evidence="2 3" id="KW-0802">TPR repeat</keyword>
<reference evidence="5 6" key="1">
    <citation type="submission" date="2015-12" db="EMBL/GenBank/DDBJ databases">
        <title>Dictyostelia acquired genes for synthesis and detection of signals that induce cell-type specialization by lateral gene transfer from prokaryotes.</title>
        <authorList>
            <person name="Gloeckner G."/>
            <person name="Schaap P."/>
        </authorList>
    </citation>
    <scope>NUCLEOTIDE SEQUENCE [LARGE SCALE GENOMIC DNA]</scope>
    <source>
        <strain evidence="5 6">TK</strain>
    </source>
</reference>
<feature type="repeat" description="TPR" evidence="3">
    <location>
        <begin position="183"/>
        <end position="216"/>
    </location>
</feature>
<dbReference type="OMA" id="EHWLTIA"/>
<proteinExistence type="predicted"/>
<evidence type="ECO:0000256" key="4">
    <source>
        <dbReference type="SAM" id="MobiDB-lite"/>
    </source>
</evidence>
<dbReference type="InParanoid" id="A0A151Z941"/>
<feature type="repeat" description="TPR" evidence="3">
    <location>
        <begin position="357"/>
        <end position="390"/>
    </location>
</feature>
<keyword evidence="6" id="KW-1185">Reference proteome</keyword>
<evidence type="ECO:0000313" key="6">
    <source>
        <dbReference type="Proteomes" id="UP000076078"/>
    </source>
</evidence>
<comment type="caution">
    <text evidence="5">The sequence shown here is derived from an EMBL/GenBank/DDBJ whole genome shotgun (WGS) entry which is preliminary data.</text>
</comment>
<dbReference type="EMBL" id="LODT01000037">
    <property type="protein sequence ID" value="KYQ90462.1"/>
    <property type="molecule type" value="Genomic_DNA"/>
</dbReference>
<dbReference type="PANTHER" id="PTHR14027:SF2">
    <property type="entry name" value="RNA POLYMERASE-ASSOCIATED PROTEIN CTR9 HOMOLOG"/>
    <property type="match status" value="1"/>
</dbReference>
<dbReference type="AlphaFoldDB" id="A0A151Z941"/>
<accession>A0A151Z941</accession>
<protein>
    <submittedName>
        <fullName evidence="5">RNA polymerase II complex component</fullName>
    </submittedName>
</protein>
<evidence type="ECO:0000256" key="2">
    <source>
        <dbReference type="ARBA" id="ARBA00022803"/>
    </source>
</evidence>
<feature type="compositionally biased region" description="Basic and acidic residues" evidence="4">
    <location>
        <begin position="1016"/>
        <end position="1054"/>
    </location>
</feature>
<name>A0A151Z941_TIELA</name>
<dbReference type="InterPro" id="IPR019734">
    <property type="entry name" value="TPR_rpt"/>
</dbReference>
<dbReference type="FunFam" id="1.25.40.10:FF:000328">
    <property type="entry name" value="protein CTR9 homolog"/>
    <property type="match status" value="1"/>
</dbReference>
<dbReference type="InterPro" id="IPR031101">
    <property type="entry name" value="Ctr9"/>
</dbReference>
<organism evidence="5 6">
    <name type="scientific">Tieghemostelium lacteum</name>
    <name type="common">Slime mold</name>
    <name type="synonym">Dictyostelium lacteum</name>
    <dbReference type="NCBI Taxonomy" id="361077"/>
    <lineage>
        <taxon>Eukaryota</taxon>
        <taxon>Amoebozoa</taxon>
        <taxon>Evosea</taxon>
        <taxon>Eumycetozoa</taxon>
        <taxon>Dictyostelia</taxon>
        <taxon>Dictyosteliales</taxon>
        <taxon>Raperosteliaceae</taxon>
        <taxon>Tieghemostelium</taxon>
    </lineage>
</organism>
<dbReference type="GO" id="GO:0016593">
    <property type="term" value="C:Cdc73/Paf1 complex"/>
    <property type="evidence" value="ECO:0007669"/>
    <property type="project" value="TreeGrafter"/>
</dbReference>
<dbReference type="GO" id="GO:0006355">
    <property type="term" value="P:regulation of DNA-templated transcription"/>
    <property type="evidence" value="ECO:0007669"/>
    <property type="project" value="InterPro"/>
</dbReference>
<dbReference type="STRING" id="361077.A0A151Z941"/>
<feature type="compositionally biased region" description="Acidic residues" evidence="4">
    <location>
        <begin position="983"/>
        <end position="1013"/>
    </location>
</feature>
<sequence length="1069" mass="123612">MNNNNNSNNGIHSGGRYVYIPIRGIDQHGIKIDLDEPLPNSEDLLNILKAELAPLEIWLKLAIEYYNQDKNDDFLAILESVLDPELEEYYYDSKFERVSMLTALASYFTILGANEKEKTKKDQHFLSAVSHFNKAIRIDSRIASSLTLVGRAILYLYKNDSDNAFRDLSKVVTELTQDTLPVLPAKIGYACLLFNKGQYVKALEQYQKVIELNPNYSPQVRLGLGYCYYKLGKINRAKESFQRVLQLDENNVEALIGMATIVMNDGFITEAMEILLKAYKIAPANSVVLYHLANHYFYKGDYNRCIQLATAASKETEVLQIKVECYYQIGRSYHAMERWQEAQQWYYQSSSRDKTFYLAQYGLGQIHIYNGEYDKAIQAFEQVLTLQPNNYETLQILGTLYKHSSNRSKELTDKMRSILKKITTMRPEEYSNWIELAQLLESTPEEASQALDAYHKGIQLMKQQNITPGSEIMNNYAVLKHQRGLYAEAEQIYLSIISDSGSDLMEFRSKNVTTTYNLARLYEVSKQMERAIPLYKGLLKEHPNYIDCYLRLGSIAQSSGNFYEASEWYKEALRISPNNPDAWAMYANMHMERGEWYPAQKKFEQMIEVNRNETYASLSLANIYYNSKQSVSSDKVQRFLEISENYYKRVLQKSPNNIFAANGLAIITAEKGSIDVSWEMFVQLREAALDCHAISINLAHICSARGFHNNAIKLYDECLKKLVGQQGNTKNQKEIEQVLMYLAKAYYDSRRYQECKQTLKKILAYQPGSQAVEYNMALCVEQFANTYLDKYSKSMSEMQSLMKELEYSKSNLFKLHDGVKSNPKLPYSVTKSKNHYQSIDSLLTKFGELYTKMEKEETDIAKKREEDRVTREKEQEDKKQKELEKAAEAQAKADEELKRLEEIQRDLLQQHNAKLAELQQANEKEDSSKKRKGKKSSKDQDFIDEDYVGSPKSKSKKDKKSSKSSKKSKDRKKKKSKSKRDQEDQEDEENQVEEGVDNDDDVNNNNNEDETMENQENNKSEETKDEQQDDRSMQVDQETKSDEKSIENDNSKNNDDDDNDLFGSDSEQQ</sequence>
<feature type="region of interest" description="Disordered" evidence="4">
    <location>
        <begin position="857"/>
        <end position="890"/>
    </location>
</feature>
<keyword evidence="1" id="KW-0677">Repeat</keyword>
<dbReference type="InterPro" id="IPR011990">
    <property type="entry name" value="TPR-like_helical_dom_sf"/>
</dbReference>
<feature type="region of interest" description="Disordered" evidence="4">
    <location>
        <begin position="911"/>
        <end position="1069"/>
    </location>
</feature>
<dbReference type="SUPFAM" id="SSF48452">
    <property type="entry name" value="TPR-like"/>
    <property type="match status" value="4"/>
</dbReference>
<dbReference type="FunCoup" id="A0A151Z941">
    <property type="interactions" value="785"/>
</dbReference>
<dbReference type="Gene3D" id="1.25.40.10">
    <property type="entry name" value="Tetratricopeptide repeat domain"/>
    <property type="match status" value="3"/>
</dbReference>